<proteinExistence type="predicted"/>
<dbReference type="Proteomes" id="UP001159042">
    <property type="component" value="Unassembled WGS sequence"/>
</dbReference>
<evidence type="ECO:0000313" key="2">
    <source>
        <dbReference type="Proteomes" id="UP001159042"/>
    </source>
</evidence>
<accession>A0AAV8VKA7</accession>
<protein>
    <submittedName>
        <fullName evidence="1">Uncharacterized protein</fullName>
    </submittedName>
</protein>
<sequence>MLQEVTITNLVKNPGVLPYKLGSAKVKSEFHTFIHYYDLEPIKQEIRTIEHKYYNITRSMKGNQSQMNLLDQITLTLNLLLHLLSNIENTVTFARLGTLHSSIIKIDELETILDTVLKYFSVDHLLFRDTNRFRTFSYYHLFSIPTQNSTTVIPKNTYLVMNENFYQYMSAPCVKLHPNYYCPFDNLVCRLIL</sequence>
<keyword evidence="2" id="KW-1185">Reference proteome</keyword>
<dbReference type="EMBL" id="JANEYG010000067">
    <property type="protein sequence ID" value="KAJ8914648.1"/>
    <property type="molecule type" value="Genomic_DNA"/>
</dbReference>
<organism evidence="1 2">
    <name type="scientific">Exocentrus adspersus</name>
    <dbReference type="NCBI Taxonomy" id="1586481"/>
    <lineage>
        <taxon>Eukaryota</taxon>
        <taxon>Metazoa</taxon>
        <taxon>Ecdysozoa</taxon>
        <taxon>Arthropoda</taxon>
        <taxon>Hexapoda</taxon>
        <taxon>Insecta</taxon>
        <taxon>Pterygota</taxon>
        <taxon>Neoptera</taxon>
        <taxon>Endopterygota</taxon>
        <taxon>Coleoptera</taxon>
        <taxon>Polyphaga</taxon>
        <taxon>Cucujiformia</taxon>
        <taxon>Chrysomeloidea</taxon>
        <taxon>Cerambycidae</taxon>
        <taxon>Lamiinae</taxon>
        <taxon>Acanthocinini</taxon>
        <taxon>Exocentrus</taxon>
    </lineage>
</organism>
<reference evidence="1 2" key="1">
    <citation type="journal article" date="2023" name="Insect Mol. Biol.">
        <title>Genome sequencing provides insights into the evolution of gene families encoding plant cell wall-degrading enzymes in longhorned beetles.</title>
        <authorList>
            <person name="Shin N.R."/>
            <person name="Okamura Y."/>
            <person name="Kirsch R."/>
            <person name="Pauchet Y."/>
        </authorList>
    </citation>
    <scope>NUCLEOTIDE SEQUENCE [LARGE SCALE GENOMIC DNA]</scope>
    <source>
        <strain evidence="1">EAD_L_NR</strain>
    </source>
</reference>
<evidence type="ECO:0000313" key="1">
    <source>
        <dbReference type="EMBL" id="KAJ8914648.1"/>
    </source>
</evidence>
<gene>
    <name evidence="1" type="ORF">NQ315_015387</name>
</gene>
<comment type="caution">
    <text evidence="1">The sequence shown here is derived from an EMBL/GenBank/DDBJ whole genome shotgun (WGS) entry which is preliminary data.</text>
</comment>
<dbReference type="AlphaFoldDB" id="A0AAV8VKA7"/>
<name>A0AAV8VKA7_9CUCU</name>